<keyword evidence="4" id="KW-0862">Zinc</keyword>
<dbReference type="FunFam" id="3.30.40.10:FF:000033">
    <property type="entry name" value="Polycomb group RING finger protein 3"/>
    <property type="match status" value="1"/>
</dbReference>
<feature type="domain" description="RING-type" evidence="8">
    <location>
        <begin position="30"/>
        <end position="69"/>
    </location>
</feature>
<feature type="compositionally biased region" description="Basic and acidic residues" evidence="7">
    <location>
        <begin position="331"/>
        <end position="347"/>
    </location>
</feature>
<feature type="compositionally biased region" description="Basic and acidic residues" evidence="7">
    <location>
        <begin position="1007"/>
        <end position="1033"/>
    </location>
</feature>
<dbReference type="EMBL" id="CAJPEV010000829">
    <property type="protein sequence ID" value="CAG0888890.1"/>
    <property type="molecule type" value="Genomic_DNA"/>
</dbReference>
<feature type="compositionally biased region" description="Polar residues" evidence="7">
    <location>
        <begin position="316"/>
        <end position="325"/>
    </location>
</feature>
<dbReference type="SMART" id="SM00184">
    <property type="entry name" value="RING"/>
    <property type="match status" value="1"/>
</dbReference>
<keyword evidence="2" id="KW-0479">Metal-binding</keyword>
<feature type="compositionally biased region" description="Basic and acidic residues" evidence="7">
    <location>
        <begin position="976"/>
        <end position="995"/>
    </location>
</feature>
<dbReference type="EMBL" id="LR900346">
    <property type="protein sequence ID" value="CAD7245310.1"/>
    <property type="molecule type" value="Genomic_DNA"/>
</dbReference>
<dbReference type="Gene3D" id="3.10.20.90">
    <property type="entry name" value="Phosphatidylinositol 3-kinase Catalytic Subunit, Chain A, domain 1"/>
    <property type="match status" value="1"/>
</dbReference>
<feature type="region of interest" description="Disordered" evidence="7">
    <location>
        <begin position="651"/>
        <end position="694"/>
    </location>
</feature>
<evidence type="ECO:0000256" key="1">
    <source>
        <dbReference type="ARBA" id="ARBA00004123"/>
    </source>
</evidence>
<dbReference type="GO" id="GO:0000122">
    <property type="term" value="P:negative regulation of transcription by RNA polymerase II"/>
    <property type="evidence" value="ECO:0007669"/>
    <property type="project" value="TreeGrafter"/>
</dbReference>
<dbReference type="Pfam" id="PF16207">
    <property type="entry name" value="RAWUL"/>
    <property type="match status" value="1"/>
</dbReference>
<dbReference type="GO" id="GO:0035102">
    <property type="term" value="C:PRC1 complex"/>
    <property type="evidence" value="ECO:0007669"/>
    <property type="project" value="TreeGrafter"/>
</dbReference>
<dbReference type="InterPro" id="IPR013083">
    <property type="entry name" value="Znf_RING/FYVE/PHD"/>
</dbReference>
<name>A0A7R8XDP3_9CRUS</name>
<dbReference type="SUPFAM" id="SSF57850">
    <property type="entry name" value="RING/U-box"/>
    <property type="match status" value="1"/>
</dbReference>
<dbReference type="PROSITE" id="PS00518">
    <property type="entry name" value="ZF_RING_1"/>
    <property type="match status" value="1"/>
</dbReference>
<dbReference type="GO" id="GO:0008270">
    <property type="term" value="F:zinc ion binding"/>
    <property type="evidence" value="ECO:0007669"/>
    <property type="project" value="UniProtKB-KW"/>
</dbReference>
<evidence type="ECO:0000313" key="10">
    <source>
        <dbReference type="Proteomes" id="UP000677054"/>
    </source>
</evidence>
<dbReference type="Proteomes" id="UP000677054">
    <property type="component" value="Unassembled WGS sequence"/>
</dbReference>
<feature type="compositionally biased region" description="Polar residues" evidence="7">
    <location>
        <begin position="367"/>
        <end position="377"/>
    </location>
</feature>
<feature type="compositionally biased region" description="Polar residues" evidence="7">
    <location>
        <begin position="651"/>
        <end position="686"/>
    </location>
</feature>
<dbReference type="InterPro" id="IPR032443">
    <property type="entry name" value="RAWUL"/>
</dbReference>
<gene>
    <name evidence="9" type="ORF">DSTB1V02_LOCUS5184</name>
</gene>
<dbReference type="PANTHER" id="PTHR10825:SF29">
    <property type="entry name" value="POLYCOMB GROUP RING FINGER PROTEIN 1"/>
    <property type="match status" value="1"/>
</dbReference>
<accession>A0A7R8XDP3</accession>
<feature type="region of interest" description="Disordered" evidence="7">
    <location>
        <begin position="265"/>
        <end position="288"/>
    </location>
</feature>
<organism evidence="9">
    <name type="scientific">Darwinula stevensoni</name>
    <dbReference type="NCBI Taxonomy" id="69355"/>
    <lineage>
        <taxon>Eukaryota</taxon>
        <taxon>Metazoa</taxon>
        <taxon>Ecdysozoa</taxon>
        <taxon>Arthropoda</taxon>
        <taxon>Crustacea</taxon>
        <taxon>Oligostraca</taxon>
        <taxon>Ostracoda</taxon>
        <taxon>Podocopa</taxon>
        <taxon>Podocopida</taxon>
        <taxon>Darwinulocopina</taxon>
        <taxon>Darwinuloidea</taxon>
        <taxon>Darwinulidae</taxon>
        <taxon>Darwinula</taxon>
    </lineage>
</organism>
<feature type="compositionally biased region" description="Basic and acidic residues" evidence="7">
    <location>
        <begin position="1042"/>
        <end position="1056"/>
    </location>
</feature>
<feature type="compositionally biased region" description="Low complexity" evidence="7">
    <location>
        <begin position="947"/>
        <end position="962"/>
    </location>
</feature>
<dbReference type="InterPro" id="IPR001841">
    <property type="entry name" value="Znf_RING"/>
</dbReference>
<feature type="compositionally biased region" description="Basic and acidic residues" evidence="7">
    <location>
        <begin position="1064"/>
        <end position="1129"/>
    </location>
</feature>
<evidence type="ECO:0000256" key="2">
    <source>
        <dbReference type="ARBA" id="ARBA00022723"/>
    </source>
</evidence>
<evidence type="ECO:0000256" key="4">
    <source>
        <dbReference type="ARBA" id="ARBA00022833"/>
    </source>
</evidence>
<feature type="compositionally biased region" description="Polar residues" evidence="7">
    <location>
        <begin position="756"/>
        <end position="787"/>
    </location>
</feature>
<evidence type="ECO:0000256" key="3">
    <source>
        <dbReference type="ARBA" id="ARBA00022771"/>
    </source>
</evidence>
<evidence type="ECO:0000256" key="5">
    <source>
        <dbReference type="ARBA" id="ARBA00023242"/>
    </source>
</evidence>
<comment type="subcellular location">
    <subcellularLocation>
        <location evidence="1">Nucleus</location>
    </subcellularLocation>
</comment>
<proteinExistence type="predicted"/>
<keyword evidence="5" id="KW-0539">Nucleus</keyword>
<feature type="region of interest" description="Disordered" evidence="7">
    <location>
        <begin position="944"/>
        <end position="1129"/>
    </location>
</feature>
<dbReference type="Pfam" id="PF13923">
    <property type="entry name" value="zf-C3HC4_2"/>
    <property type="match status" value="1"/>
</dbReference>
<evidence type="ECO:0000259" key="8">
    <source>
        <dbReference type="PROSITE" id="PS50089"/>
    </source>
</evidence>
<reference evidence="9" key="1">
    <citation type="submission" date="2020-11" db="EMBL/GenBank/DDBJ databases">
        <authorList>
            <person name="Tran Van P."/>
        </authorList>
    </citation>
    <scope>NUCLEOTIDE SEQUENCE</scope>
</reference>
<dbReference type="PANTHER" id="PTHR10825">
    <property type="entry name" value="RING FINGER DOMAIN-CONTAINING, POLYCOMB GROUP COMPONENT"/>
    <property type="match status" value="1"/>
</dbReference>
<dbReference type="Gene3D" id="3.30.40.10">
    <property type="entry name" value="Zinc/RING finger domain, C3HC4 (zinc finger)"/>
    <property type="match status" value="1"/>
</dbReference>
<keyword evidence="3 6" id="KW-0863">Zinc-finger</keyword>
<keyword evidence="10" id="KW-1185">Reference proteome</keyword>
<dbReference type="PROSITE" id="PS50089">
    <property type="entry name" value="ZF_RING_2"/>
    <property type="match status" value="1"/>
</dbReference>
<evidence type="ECO:0000313" key="9">
    <source>
        <dbReference type="EMBL" id="CAD7245310.1"/>
    </source>
</evidence>
<feature type="region of interest" description="Disordered" evidence="7">
    <location>
        <begin position="422"/>
        <end position="442"/>
    </location>
</feature>
<protein>
    <recommendedName>
        <fullName evidence="8">RING-type domain-containing protein</fullName>
    </recommendedName>
</protein>
<feature type="region of interest" description="Disordered" evidence="7">
    <location>
        <begin position="756"/>
        <end position="796"/>
    </location>
</feature>
<evidence type="ECO:0000256" key="6">
    <source>
        <dbReference type="PROSITE-ProRule" id="PRU00175"/>
    </source>
</evidence>
<evidence type="ECO:0000256" key="7">
    <source>
        <dbReference type="SAM" id="MobiDB-lite"/>
    </source>
</evidence>
<dbReference type="GO" id="GO:1990841">
    <property type="term" value="F:promoter-specific chromatin binding"/>
    <property type="evidence" value="ECO:0007669"/>
    <property type="project" value="TreeGrafter"/>
</dbReference>
<dbReference type="AlphaFoldDB" id="A0A7R8XDP3"/>
<feature type="region of interest" description="Disordered" evidence="7">
    <location>
        <begin position="316"/>
        <end position="389"/>
    </location>
</feature>
<sequence length="1129" mass="121011">MVDHDKERGAARMSKATRIQINEINPHILCPLCGGYLIEATTIVECLHSFCRSCLVKYLDSSRSCPICDVQIHKAKPLLNIKVDKTLQDIVYKLVPGLFQNEMQRRRTFYAEHPENTPSDKEESGDASDQRYLVYTAGDHFSISLTLENPPPDTKVVPRFFLCPAMVSVGSLKKLISHKYGLPSVRQVVVSFNEEPLVDDDTLIDIAYNHQWKKIGPMDLTFRIVERGKKRRRNQCGVLALQPMKKRLKDEGLASASPVKRICDREISPSLQRSDAKGSLDTSVSVSPSASACDKTRVCDSIDREKPWKEVQLQISETGIMSFSQPAGEAGSKRREKDSERDEEDGKSTSVNASVGYKTLKVPPKSWNPSVSPSASKGQPKVNAPTPVELTLPKPPKIFKVKHMPRYLQQKAHVEDLMQMRTQDQEQPKHAGSFSQTHKAKPSSIKVLQSSVASPNVTGVTAKTSALLNAFASVPVTSSADVTSRSSTVTTSSLPIETKSSLVVSSTSASKTYTVKTSTASLPRNSTVSVSSPLTTVAKSPVATTSTLTTVAKSPVASTTPTLKFATPTSVTMTASSSLTAPVDGFSPEASLSTHASSSNAVTAKTSDALAYASKTSTVTTLSMPRMAPIPIAPKSPAITTCGSNARKPNVTTSFITNPSSIGTSKIPGTTSGTDCLPTPSASISGSSGGMTKVTMSSKTARPVTSSRTSAIPNVSQVVTATSGATQKDSLPVTISSASSTCKISGSTVLESIISSPSTGNRTISVPTPKSTLSSMAGTHSPRSSLETARHSPSKASMLKTEGMLLPFLPMMHSPTGVSSSLTPPPSSPHPFHTLVSLASSPIPTYTTIGQPPPIRAFSYSPPLPHAAAYYHHHHHHHPHTHSHLPSLLSPSGPPMFSFPPLPRSLTPPLIFPPPFLHDGVGMRPALNHSPPSVQRMPGNVTRISRAPSIPSKSPVAASSSPKNEDSCSSKAGKKPTKEQEFPQKGKEEKSEERASLLCQENQGKSTGDEHIPPGKTSDQKDLLEHSKEEAPKNLKSAESIESTKEAEKTAAKEGNTESNAIESLEKESVPKGEDTVNKTKSETKEEERRIEENTTGGEKKGENISERGSKNEERSGEDVTKDRESTPS</sequence>
<dbReference type="InterPro" id="IPR017907">
    <property type="entry name" value="Znf_RING_CS"/>
</dbReference>
<dbReference type="OrthoDB" id="1305878at2759"/>